<feature type="domain" description="O-antigen ligase-related" evidence="6">
    <location>
        <begin position="207"/>
        <end position="331"/>
    </location>
</feature>
<evidence type="ECO:0000259" key="6">
    <source>
        <dbReference type="Pfam" id="PF04932"/>
    </source>
</evidence>
<dbReference type="Proteomes" id="UP000001635">
    <property type="component" value="Chromosome"/>
</dbReference>
<feature type="transmembrane region" description="Helical" evidence="5">
    <location>
        <begin position="99"/>
        <end position="119"/>
    </location>
</feature>
<evidence type="ECO:0000256" key="3">
    <source>
        <dbReference type="ARBA" id="ARBA00022989"/>
    </source>
</evidence>
<dbReference type="HOGENOM" id="CLU_735085_0_0_10"/>
<accession>G0J667</accession>
<dbReference type="Pfam" id="PF04932">
    <property type="entry name" value="Wzy_C"/>
    <property type="match status" value="1"/>
</dbReference>
<feature type="transmembrane region" description="Helical" evidence="5">
    <location>
        <begin position="246"/>
        <end position="269"/>
    </location>
</feature>
<dbReference type="GO" id="GO:0016020">
    <property type="term" value="C:membrane"/>
    <property type="evidence" value="ECO:0007669"/>
    <property type="project" value="UniProtKB-SubCell"/>
</dbReference>
<evidence type="ECO:0000256" key="2">
    <source>
        <dbReference type="ARBA" id="ARBA00022692"/>
    </source>
</evidence>
<keyword evidence="4 5" id="KW-0472">Membrane</keyword>
<feature type="transmembrane region" description="Helical" evidence="5">
    <location>
        <begin position="314"/>
        <end position="334"/>
    </location>
</feature>
<dbReference type="PANTHER" id="PTHR37422:SF13">
    <property type="entry name" value="LIPOPOLYSACCHARIDE BIOSYNTHESIS PROTEIN PA4999-RELATED"/>
    <property type="match status" value="1"/>
</dbReference>
<dbReference type="STRING" id="880070.Cycma_3091"/>
<keyword evidence="2 5" id="KW-0812">Transmembrane</keyword>
<evidence type="ECO:0000256" key="5">
    <source>
        <dbReference type="SAM" id="Phobius"/>
    </source>
</evidence>
<evidence type="ECO:0000256" key="1">
    <source>
        <dbReference type="ARBA" id="ARBA00004141"/>
    </source>
</evidence>
<dbReference type="InterPro" id="IPR007016">
    <property type="entry name" value="O-antigen_ligase-rel_domated"/>
</dbReference>
<dbReference type="OrthoDB" id="1424450at2"/>
<dbReference type="KEGG" id="cmr:Cycma_3091"/>
<sequence>MNKHLFFISFFTFSGFYAVLAILISLGMTGVTRYVNVPLRLLTTIVMLYVFFKSFDRNTFKGSNGIYVFLFCLFWTVYLSKVVWHQSFNFKLVRTWYEYVFYAFNFCFLPFLSFLSINFSKYKNDILNALLYSGLIMGLVSFYLYRDLLTSGIGRISNVIYTDSDQGTISPLALSYAGSLTIALCIYKYLYEYISLNKTQIILLILNLILSIIMFYLGASRGSVVALLLSLLILFFYGNRKIRVKFLFVGLIFFPILIAGAIKMGSAVFTRTTNTIESESIGGREKFWLDSWNEFLNYPFLGGRIEIGFYPHNFLLEVLMATGFIGGILLLSVLIKGVINIHKKSAFEEGYVWVMLVLCQGVIQYSFSGAVYFAILLFFPLGLAFSSYYKPSVNNYNFKNQYD</sequence>
<feature type="transmembrane region" description="Helical" evidence="5">
    <location>
        <begin position="169"/>
        <end position="189"/>
    </location>
</feature>
<dbReference type="RefSeq" id="WP_014021109.1">
    <property type="nucleotide sequence ID" value="NC_015914.1"/>
</dbReference>
<keyword evidence="8" id="KW-1185">Reference proteome</keyword>
<evidence type="ECO:0000313" key="8">
    <source>
        <dbReference type="Proteomes" id="UP000001635"/>
    </source>
</evidence>
<evidence type="ECO:0000313" key="7">
    <source>
        <dbReference type="EMBL" id="AEL26819.1"/>
    </source>
</evidence>
<evidence type="ECO:0000256" key="4">
    <source>
        <dbReference type="ARBA" id="ARBA00023136"/>
    </source>
</evidence>
<feature type="transmembrane region" description="Helical" evidence="5">
    <location>
        <begin position="223"/>
        <end position="239"/>
    </location>
</feature>
<protein>
    <recommendedName>
        <fullName evidence="6">O-antigen ligase-related domain-containing protein</fullName>
    </recommendedName>
</protein>
<reference evidence="8" key="1">
    <citation type="submission" date="2011-07" db="EMBL/GenBank/DDBJ databases">
        <title>The complete genome of Cyclobacterium marinum DSM 745.</title>
        <authorList>
            <person name="Lucas S."/>
            <person name="Han J."/>
            <person name="Lapidus A."/>
            <person name="Bruce D."/>
            <person name="Goodwin L."/>
            <person name="Pitluck S."/>
            <person name="Peters L."/>
            <person name="Kyrpides N."/>
            <person name="Mavromatis K."/>
            <person name="Ivanova N."/>
            <person name="Ovchinnikova G."/>
            <person name="Chertkov O."/>
            <person name="Detter J.C."/>
            <person name="Tapia R."/>
            <person name="Han C."/>
            <person name="Land M."/>
            <person name="Hauser L."/>
            <person name="Markowitz V."/>
            <person name="Cheng J.-F."/>
            <person name="Hugenholtz P."/>
            <person name="Woyke T."/>
            <person name="Wu D."/>
            <person name="Tindall B."/>
            <person name="Schuetze A."/>
            <person name="Brambilla E."/>
            <person name="Klenk H.-P."/>
            <person name="Eisen J.A."/>
        </authorList>
    </citation>
    <scope>NUCLEOTIDE SEQUENCE [LARGE SCALE GENOMIC DNA]</scope>
    <source>
        <strain evidence="8">ATCC 25205 / DSM 745 / LMG 13164 / NCIMB 1802</strain>
    </source>
</reference>
<feature type="transmembrane region" description="Helical" evidence="5">
    <location>
        <begin position="201"/>
        <end position="217"/>
    </location>
</feature>
<gene>
    <name evidence="7" type="ordered locus">Cycma_3091</name>
</gene>
<proteinExistence type="predicted"/>
<name>G0J667_CYCMS</name>
<keyword evidence="3 5" id="KW-1133">Transmembrane helix</keyword>
<dbReference type="InterPro" id="IPR051533">
    <property type="entry name" value="WaaL-like"/>
</dbReference>
<dbReference type="AlphaFoldDB" id="G0J667"/>
<organism evidence="7 8">
    <name type="scientific">Cyclobacterium marinum (strain ATCC 25205 / DSM 745 / LMG 13164 / NCIMB 1802)</name>
    <name type="common">Flectobacillus marinus</name>
    <dbReference type="NCBI Taxonomy" id="880070"/>
    <lineage>
        <taxon>Bacteria</taxon>
        <taxon>Pseudomonadati</taxon>
        <taxon>Bacteroidota</taxon>
        <taxon>Cytophagia</taxon>
        <taxon>Cytophagales</taxon>
        <taxon>Cyclobacteriaceae</taxon>
        <taxon>Cyclobacterium</taxon>
    </lineage>
</organism>
<dbReference type="eggNOG" id="COG3307">
    <property type="taxonomic scope" value="Bacteria"/>
</dbReference>
<comment type="subcellular location">
    <subcellularLocation>
        <location evidence="1">Membrane</location>
        <topology evidence="1">Multi-pass membrane protein</topology>
    </subcellularLocation>
</comment>
<feature type="transmembrane region" description="Helical" evidence="5">
    <location>
        <begin position="34"/>
        <end position="52"/>
    </location>
</feature>
<feature type="transmembrane region" description="Helical" evidence="5">
    <location>
        <begin position="369"/>
        <end position="389"/>
    </location>
</feature>
<dbReference type="PANTHER" id="PTHR37422">
    <property type="entry name" value="TEICHURONIC ACID BIOSYNTHESIS PROTEIN TUAE"/>
    <property type="match status" value="1"/>
</dbReference>
<feature type="transmembrane region" description="Helical" evidence="5">
    <location>
        <begin position="7"/>
        <end position="28"/>
    </location>
</feature>
<feature type="transmembrane region" description="Helical" evidence="5">
    <location>
        <begin position="126"/>
        <end position="145"/>
    </location>
</feature>
<dbReference type="EMBL" id="CP002955">
    <property type="protein sequence ID" value="AEL26819.1"/>
    <property type="molecule type" value="Genomic_DNA"/>
</dbReference>
<feature type="transmembrane region" description="Helical" evidence="5">
    <location>
        <begin position="64"/>
        <end position="84"/>
    </location>
</feature>